<gene>
    <name evidence="1" type="ORF">CDAR_558181</name>
</gene>
<comment type="caution">
    <text evidence="1">The sequence shown here is derived from an EMBL/GenBank/DDBJ whole genome shotgun (WGS) entry which is preliminary data.</text>
</comment>
<protein>
    <submittedName>
        <fullName evidence="1">Uncharacterized protein</fullName>
    </submittedName>
</protein>
<dbReference type="EMBL" id="BPLQ01005721">
    <property type="protein sequence ID" value="GIY16775.1"/>
    <property type="molecule type" value="Genomic_DNA"/>
</dbReference>
<reference evidence="1 2" key="1">
    <citation type="submission" date="2021-06" db="EMBL/GenBank/DDBJ databases">
        <title>Caerostris darwini draft genome.</title>
        <authorList>
            <person name="Kono N."/>
            <person name="Arakawa K."/>
        </authorList>
    </citation>
    <scope>NUCLEOTIDE SEQUENCE [LARGE SCALE GENOMIC DNA]</scope>
</reference>
<dbReference type="Proteomes" id="UP001054837">
    <property type="component" value="Unassembled WGS sequence"/>
</dbReference>
<accession>A0AAV4R965</accession>
<proteinExistence type="predicted"/>
<keyword evidence="2" id="KW-1185">Reference proteome</keyword>
<evidence type="ECO:0000313" key="1">
    <source>
        <dbReference type="EMBL" id="GIY16775.1"/>
    </source>
</evidence>
<organism evidence="1 2">
    <name type="scientific">Caerostris darwini</name>
    <dbReference type="NCBI Taxonomy" id="1538125"/>
    <lineage>
        <taxon>Eukaryota</taxon>
        <taxon>Metazoa</taxon>
        <taxon>Ecdysozoa</taxon>
        <taxon>Arthropoda</taxon>
        <taxon>Chelicerata</taxon>
        <taxon>Arachnida</taxon>
        <taxon>Araneae</taxon>
        <taxon>Araneomorphae</taxon>
        <taxon>Entelegynae</taxon>
        <taxon>Araneoidea</taxon>
        <taxon>Araneidae</taxon>
        <taxon>Caerostris</taxon>
    </lineage>
</organism>
<dbReference type="AlphaFoldDB" id="A0AAV4R965"/>
<name>A0AAV4R965_9ARAC</name>
<evidence type="ECO:0000313" key="2">
    <source>
        <dbReference type="Proteomes" id="UP001054837"/>
    </source>
</evidence>
<sequence length="105" mass="12036">MAPPDRARFIRNKSSSGVGVTGCAERISFSCQTETFSFSYAFLLTPFQGPPPLHLFLSFSNTNWRKTHCRLADTQKRRRKKEKSNVRIILGKRNGFVPGKIERFL</sequence>